<evidence type="ECO:0000256" key="4">
    <source>
        <dbReference type="ARBA" id="ARBA00022679"/>
    </source>
</evidence>
<proteinExistence type="inferred from homology"/>
<comment type="pathway">
    <text evidence="2">Carbohydrate metabolism.</text>
</comment>
<evidence type="ECO:0000256" key="7">
    <source>
        <dbReference type="ARBA" id="ARBA00022840"/>
    </source>
</evidence>
<dbReference type="InterPro" id="IPR043129">
    <property type="entry name" value="ATPase_NBD"/>
</dbReference>
<comment type="catalytic activity">
    <reaction evidence="9">
        <text>D-fructose + ATP = D-fructose 6-phosphate + ADP + H(+)</text>
        <dbReference type="Rhea" id="RHEA:16125"/>
        <dbReference type="ChEBI" id="CHEBI:15378"/>
        <dbReference type="ChEBI" id="CHEBI:30616"/>
        <dbReference type="ChEBI" id="CHEBI:37721"/>
        <dbReference type="ChEBI" id="CHEBI:61527"/>
        <dbReference type="ChEBI" id="CHEBI:456216"/>
        <dbReference type="EC" id="2.7.1.1"/>
    </reaction>
    <physiologicalReaction direction="left-to-right" evidence="9">
        <dbReference type="Rhea" id="RHEA:16126"/>
    </physiologicalReaction>
</comment>
<evidence type="ECO:0000259" key="11">
    <source>
        <dbReference type="Pfam" id="PF03727"/>
    </source>
</evidence>
<dbReference type="PANTHER" id="PTHR19443">
    <property type="entry name" value="HEXOKINASE"/>
    <property type="match status" value="1"/>
</dbReference>
<evidence type="ECO:0000256" key="6">
    <source>
        <dbReference type="ARBA" id="ARBA00022777"/>
    </source>
</evidence>
<keyword evidence="8" id="KW-0324">Glycolysis</keyword>
<keyword evidence="6 12" id="KW-0418">Kinase</keyword>
<dbReference type="InterPro" id="IPR022672">
    <property type="entry name" value="Hexokinase_N"/>
</dbReference>
<evidence type="ECO:0000313" key="13">
    <source>
        <dbReference type="Proteomes" id="UP000199662"/>
    </source>
</evidence>
<name>A0A1H6U9W0_9FIRM</name>
<dbReference type="GO" id="GO:0006006">
    <property type="term" value="P:glucose metabolic process"/>
    <property type="evidence" value="ECO:0007669"/>
    <property type="project" value="TreeGrafter"/>
</dbReference>
<dbReference type="AlphaFoldDB" id="A0A1H6U9W0"/>
<dbReference type="GO" id="GO:0005524">
    <property type="term" value="F:ATP binding"/>
    <property type="evidence" value="ECO:0007669"/>
    <property type="project" value="UniProtKB-KW"/>
</dbReference>
<dbReference type="Gene3D" id="3.40.367.20">
    <property type="match status" value="1"/>
</dbReference>
<dbReference type="STRING" id="84035.SAMN05660742_101370"/>
<dbReference type="PANTHER" id="PTHR19443:SF16">
    <property type="entry name" value="HEXOKINASE TYPE 1-RELATED"/>
    <property type="match status" value="1"/>
</dbReference>
<dbReference type="EMBL" id="FNZK01000001">
    <property type="protein sequence ID" value="SEI89168.1"/>
    <property type="molecule type" value="Genomic_DNA"/>
</dbReference>
<keyword evidence="4" id="KW-0808">Transferase</keyword>
<dbReference type="InterPro" id="IPR001312">
    <property type="entry name" value="Hexokinase"/>
</dbReference>
<dbReference type="GO" id="GO:0005536">
    <property type="term" value="F:D-glucose binding"/>
    <property type="evidence" value="ECO:0007669"/>
    <property type="project" value="InterPro"/>
</dbReference>
<reference evidence="12 13" key="1">
    <citation type="submission" date="2016-10" db="EMBL/GenBank/DDBJ databases">
        <authorList>
            <person name="de Groot N.N."/>
        </authorList>
    </citation>
    <scope>NUCLEOTIDE SEQUENCE [LARGE SCALE GENOMIC DNA]</scope>
    <source>
        <strain evidence="12 13">DSM 2179</strain>
    </source>
</reference>
<evidence type="ECO:0000256" key="2">
    <source>
        <dbReference type="ARBA" id="ARBA00005007"/>
    </source>
</evidence>
<dbReference type="SUPFAM" id="SSF53067">
    <property type="entry name" value="Actin-like ATPase domain"/>
    <property type="match status" value="2"/>
</dbReference>
<dbReference type="Proteomes" id="UP000199662">
    <property type="component" value="Unassembled WGS sequence"/>
</dbReference>
<dbReference type="Pfam" id="PF00349">
    <property type="entry name" value="Hexokinase_1"/>
    <property type="match status" value="1"/>
</dbReference>
<comment type="similarity">
    <text evidence="3">Belongs to the hexokinase family.</text>
</comment>
<dbReference type="PRINTS" id="PR00475">
    <property type="entry name" value="HEXOKINASE"/>
</dbReference>
<evidence type="ECO:0000256" key="5">
    <source>
        <dbReference type="ARBA" id="ARBA00022741"/>
    </source>
</evidence>
<sequence length="427" mass="47071">MNKQKFQSMIDEFTVNQEELQQISAAFRRDIEMGLVDEQTSSLRMLKSYVGLPAGDEQGEFLALDFGGTNIRVLRIKLHGHGQFEILKKVAKPLRVQGIYDFIDAQAKAEDLFDFIAGLVDEAIDENHEQEFLLGHTFSFPSEQTNLYNAKLIIWTKEFATKGVEGQVVNDLLSEALVRNGVGNVRPTAVINDTVAVLLAAAYKQSSTYIGSIYATGHNTCYLEPYKGEAKARMIINLESGAFNKIAPNTYDKILDEQSEKPNEQRLEKMVSGRYLGVLFGLVIANGFGASNKSYDFTSIDLSAILSDETTALDDVKKIMEVKLERTILQEECEWVRALAEAIVVRSARLVAATFAGIIWHLDGDTVRKQHIAVDGSLYEKMPLCVESIQKALYDILGEQASALDTVLENGGSGLGAAIASAIEPVT</sequence>
<dbReference type="Pfam" id="PF03727">
    <property type="entry name" value="Hexokinase_2"/>
    <property type="match status" value="1"/>
</dbReference>
<dbReference type="UniPathway" id="UPA00109">
    <property type="reaction ID" value="UER00180"/>
</dbReference>
<dbReference type="GO" id="GO:0006096">
    <property type="term" value="P:glycolytic process"/>
    <property type="evidence" value="ECO:0007669"/>
    <property type="project" value="UniProtKB-UniPathway"/>
</dbReference>
<evidence type="ECO:0000259" key="10">
    <source>
        <dbReference type="Pfam" id="PF00349"/>
    </source>
</evidence>
<dbReference type="GO" id="GO:0001678">
    <property type="term" value="P:intracellular glucose homeostasis"/>
    <property type="evidence" value="ECO:0007669"/>
    <property type="project" value="InterPro"/>
</dbReference>
<evidence type="ECO:0000256" key="9">
    <source>
        <dbReference type="ARBA" id="ARBA00047905"/>
    </source>
</evidence>
<dbReference type="RefSeq" id="WP_091828672.1">
    <property type="nucleotide sequence ID" value="NZ_FNZK01000001.1"/>
</dbReference>
<evidence type="ECO:0000313" key="12">
    <source>
        <dbReference type="EMBL" id="SEI89168.1"/>
    </source>
</evidence>
<organism evidence="12 13">
    <name type="scientific">Propionispira arboris</name>
    <dbReference type="NCBI Taxonomy" id="84035"/>
    <lineage>
        <taxon>Bacteria</taxon>
        <taxon>Bacillati</taxon>
        <taxon>Bacillota</taxon>
        <taxon>Negativicutes</taxon>
        <taxon>Selenomonadales</taxon>
        <taxon>Selenomonadaceae</taxon>
        <taxon>Propionispira</taxon>
    </lineage>
</organism>
<dbReference type="GO" id="GO:0005829">
    <property type="term" value="C:cytosol"/>
    <property type="evidence" value="ECO:0007669"/>
    <property type="project" value="TreeGrafter"/>
</dbReference>
<keyword evidence="5" id="KW-0547">Nucleotide-binding</keyword>
<feature type="domain" description="Hexokinase C-terminal" evidence="11">
    <location>
        <begin position="210"/>
        <end position="422"/>
    </location>
</feature>
<dbReference type="GO" id="GO:0008865">
    <property type="term" value="F:fructokinase activity"/>
    <property type="evidence" value="ECO:0007669"/>
    <property type="project" value="TreeGrafter"/>
</dbReference>
<dbReference type="PROSITE" id="PS51748">
    <property type="entry name" value="HEXOKINASE_2"/>
    <property type="match status" value="1"/>
</dbReference>
<dbReference type="InterPro" id="IPR022673">
    <property type="entry name" value="Hexokinase_C"/>
</dbReference>
<dbReference type="GO" id="GO:0004340">
    <property type="term" value="F:glucokinase activity"/>
    <property type="evidence" value="ECO:0007669"/>
    <property type="project" value="TreeGrafter"/>
</dbReference>
<feature type="domain" description="Hexokinase N-terminal" evidence="10">
    <location>
        <begin position="6"/>
        <end position="203"/>
    </location>
</feature>
<keyword evidence="13" id="KW-1185">Reference proteome</keyword>
<dbReference type="Gene3D" id="3.30.420.40">
    <property type="match status" value="1"/>
</dbReference>
<evidence type="ECO:0000256" key="3">
    <source>
        <dbReference type="ARBA" id="ARBA00009225"/>
    </source>
</evidence>
<keyword evidence="7" id="KW-0067">ATP-binding</keyword>
<evidence type="ECO:0000256" key="8">
    <source>
        <dbReference type="ARBA" id="ARBA00023152"/>
    </source>
</evidence>
<comment type="pathway">
    <text evidence="1">Carbohydrate degradation.</text>
</comment>
<protein>
    <submittedName>
        <fullName evidence="12">Hexokinase</fullName>
    </submittedName>
</protein>
<gene>
    <name evidence="12" type="ORF">SAMN05660742_101370</name>
</gene>
<evidence type="ECO:0000256" key="1">
    <source>
        <dbReference type="ARBA" id="ARBA00004921"/>
    </source>
</evidence>
<accession>A0A1H6U9W0</accession>